<sequence>MPYNIIITFESYRFDKGNPKLIPNKITSWD</sequence>
<proteinExistence type="predicted"/>
<accession>A0A1M5CIK4</accession>
<evidence type="ECO:0000313" key="2">
    <source>
        <dbReference type="Proteomes" id="UP000184406"/>
    </source>
</evidence>
<protein>
    <submittedName>
        <fullName evidence="1">Uncharacterized protein</fullName>
    </submittedName>
</protein>
<evidence type="ECO:0000313" key="1">
    <source>
        <dbReference type="EMBL" id="SHF54510.1"/>
    </source>
</evidence>
<organism evidence="1 2">
    <name type="scientific">Arenibacter palladensis</name>
    <dbReference type="NCBI Taxonomy" id="237373"/>
    <lineage>
        <taxon>Bacteria</taxon>
        <taxon>Pseudomonadati</taxon>
        <taxon>Bacteroidota</taxon>
        <taxon>Flavobacteriia</taxon>
        <taxon>Flavobacteriales</taxon>
        <taxon>Flavobacteriaceae</taxon>
        <taxon>Arenibacter</taxon>
    </lineage>
</organism>
<dbReference type="Proteomes" id="UP000184406">
    <property type="component" value="Unassembled WGS sequence"/>
</dbReference>
<dbReference type="EMBL" id="FQUX01000005">
    <property type="protein sequence ID" value="SHF54510.1"/>
    <property type="molecule type" value="Genomic_DNA"/>
</dbReference>
<name>A0A1M5CIK4_9FLAO</name>
<reference evidence="2" key="1">
    <citation type="submission" date="2016-11" db="EMBL/GenBank/DDBJ databases">
        <authorList>
            <person name="Varghese N."/>
            <person name="Submissions S."/>
        </authorList>
    </citation>
    <scope>NUCLEOTIDE SEQUENCE [LARGE SCALE GENOMIC DNA]</scope>
    <source>
        <strain evidence="2">DSM 17539</strain>
    </source>
</reference>
<gene>
    <name evidence="1" type="ORF">SAMN03080594_10565</name>
</gene>
<dbReference type="AlphaFoldDB" id="A0A1M5CIK4"/>
<keyword evidence="2" id="KW-1185">Reference proteome</keyword>